<keyword evidence="1" id="KW-0472">Membrane</keyword>
<keyword evidence="1" id="KW-1133">Transmembrane helix</keyword>
<dbReference type="AlphaFoldDB" id="A0A5K7Z6T3"/>
<gene>
    <name evidence="2" type="ORF">DSCW_49330</name>
</gene>
<sequence>MNTIRPFELAVLFSVLMAGIFLFVRVWLLSDAIPNEYRSASPGFNWGWEYDYEGAMQDPGRFGGKPWPWPAKKTGNRIIMPLNQPLIIDGLEIVYQGMVGSDNFRLDIKIQSLDTGVTYTQRFSKSEARKGFFIDEKKFSLERITPRYINLFQFQNE</sequence>
<dbReference type="KEGG" id="dwd:DSCW_49330"/>
<accession>A0A5K7Z6T3</accession>
<dbReference type="Proteomes" id="UP000427769">
    <property type="component" value="Chromosome"/>
</dbReference>
<name>A0A5K7Z6T3_9BACT</name>
<evidence type="ECO:0000313" key="2">
    <source>
        <dbReference type="EMBL" id="BBO77516.1"/>
    </source>
</evidence>
<keyword evidence="3" id="KW-1185">Reference proteome</keyword>
<feature type="transmembrane region" description="Helical" evidence="1">
    <location>
        <begin position="7"/>
        <end position="28"/>
    </location>
</feature>
<dbReference type="EMBL" id="AP021875">
    <property type="protein sequence ID" value="BBO77516.1"/>
    <property type="molecule type" value="Genomic_DNA"/>
</dbReference>
<reference evidence="2 3" key="1">
    <citation type="submission" date="2019-11" db="EMBL/GenBank/DDBJ databases">
        <title>Comparative genomics of hydrocarbon-degrading Desulfosarcina strains.</title>
        <authorList>
            <person name="Watanabe M."/>
            <person name="Kojima H."/>
            <person name="Fukui M."/>
        </authorList>
    </citation>
    <scope>NUCLEOTIDE SEQUENCE [LARGE SCALE GENOMIC DNA]</scope>
    <source>
        <strain evidence="2 3">PP31</strain>
    </source>
</reference>
<keyword evidence="1" id="KW-0812">Transmembrane</keyword>
<organism evidence="2 3">
    <name type="scientific">Desulfosarcina widdelii</name>
    <dbReference type="NCBI Taxonomy" id="947919"/>
    <lineage>
        <taxon>Bacteria</taxon>
        <taxon>Pseudomonadati</taxon>
        <taxon>Thermodesulfobacteriota</taxon>
        <taxon>Desulfobacteria</taxon>
        <taxon>Desulfobacterales</taxon>
        <taxon>Desulfosarcinaceae</taxon>
        <taxon>Desulfosarcina</taxon>
    </lineage>
</organism>
<evidence type="ECO:0000313" key="3">
    <source>
        <dbReference type="Proteomes" id="UP000427769"/>
    </source>
</evidence>
<proteinExistence type="predicted"/>
<protein>
    <submittedName>
        <fullName evidence="2">Uncharacterized protein</fullName>
    </submittedName>
</protein>
<evidence type="ECO:0000256" key="1">
    <source>
        <dbReference type="SAM" id="Phobius"/>
    </source>
</evidence>